<gene>
    <name evidence="2" type="ORF">N7Z68_03775</name>
</gene>
<dbReference type="Gene3D" id="2.130.10.10">
    <property type="entry name" value="YVTN repeat-like/Quinoprotein amine dehydrogenase"/>
    <property type="match status" value="2"/>
</dbReference>
<reference evidence="2" key="1">
    <citation type="submission" date="2024-05" db="EMBL/GenBank/DDBJ databases">
        <title>Alkalihalobacillus sp. strain MEB203 novel alkaliphilic bacterium from Lonar Lake, India.</title>
        <authorList>
            <person name="Joshi A."/>
            <person name="Thite S."/>
            <person name="Mengade P."/>
        </authorList>
    </citation>
    <scope>NUCLEOTIDE SEQUENCE</scope>
    <source>
        <strain evidence="2">MEB 203</strain>
    </source>
</reference>
<dbReference type="InterPro" id="IPR051200">
    <property type="entry name" value="Host-pathogen_enzymatic-act"/>
</dbReference>
<accession>A0ABT5VAL3</accession>
<evidence type="ECO:0000256" key="1">
    <source>
        <dbReference type="SAM" id="SignalP"/>
    </source>
</evidence>
<feature type="signal peptide" evidence="1">
    <location>
        <begin position="1"/>
        <end position="21"/>
    </location>
</feature>
<evidence type="ECO:0000313" key="2">
    <source>
        <dbReference type="EMBL" id="MDE5412491.1"/>
    </source>
</evidence>
<keyword evidence="1" id="KW-0732">Signal</keyword>
<feature type="chain" id="PRO_5047098535" description="YncE family protein" evidence="1">
    <location>
        <begin position="22"/>
        <end position="327"/>
    </location>
</feature>
<sequence>MKKKLIIAVLLFVFVSTGCQQLHLTLPDKQPLVMVTHLKDKKLSFVDLESYEVVYSEEFPFEIHSLETIGPNQVAIAGKLEEEVLLVDLHSGKIETLLEFGAGITSMNVDAQEQLLFITDAKENQLHVYQLENKQKLISIDVEPNPIQANLDDNGELLFVLSSGETPTITVINRLNNEVELTFPVLELPTDLFFDGKYLWVAGHGHFTNWNESIEAYDPLTGEKVKEVDVGLMPIFIYDDAIGDHFYVLCHGSSDLYAVDRNTYEVMERVVVGDNPHYMSATLQHLFVTGLDGNVLSVIDRKNYEVVTEIELAAGPFGIAIGEFENE</sequence>
<keyword evidence="3" id="KW-1185">Reference proteome</keyword>
<evidence type="ECO:0000313" key="3">
    <source>
        <dbReference type="Proteomes" id="UP001148125"/>
    </source>
</evidence>
<dbReference type="EMBL" id="JAOTPO010000002">
    <property type="protein sequence ID" value="MDE5412491.1"/>
    <property type="molecule type" value="Genomic_DNA"/>
</dbReference>
<dbReference type="InterPro" id="IPR015943">
    <property type="entry name" value="WD40/YVTN_repeat-like_dom_sf"/>
</dbReference>
<dbReference type="PANTHER" id="PTHR47197">
    <property type="entry name" value="PROTEIN NIRF"/>
    <property type="match status" value="1"/>
</dbReference>
<dbReference type="SUPFAM" id="SSF51004">
    <property type="entry name" value="C-terminal (heme d1) domain of cytochrome cd1-nitrite reductase"/>
    <property type="match status" value="1"/>
</dbReference>
<evidence type="ECO:0008006" key="4">
    <source>
        <dbReference type="Google" id="ProtNLM"/>
    </source>
</evidence>
<proteinExistence type="predicted"/>
<dbReference type="InterPro" id="IPR011048">
    <property type="entry name" value="Haem_d1_sf"/>
</dbReference>
<comment type="caution">
    <text evidence="2">The sequence shown here is derived from an EMBL/GenBank/DDBJ whole genome shotgun (WGS) entry which is preliminary data.</text>
</comment>
<dbReference type="PANTHER" id="PTHR47197:SF3">
    <property type="entry name" value="DIHYDRO-HEME D1 DEHYDROGENASE"/>
    <property type="match status" value="1"/>
</dbReference>
<organism evidence="2 3">
    <name type="scientific">Alkalihalobacterium chitinilyticum</name>
    <dbReference type="NCBI Taxonomy" id="2980103"/>
    <lineage>
        <taxon>Bacteria</taxon>
        <taxon>Bacillati</taxon>
        <taxon>Bacillota</taxon>
        <taxon>Bacilli</taxon>
        <taxon>Bacillales</taxon>
        <taxon>Bacillaceae</taxon>
        <taxon>Alkalihalobacterium</taxon>
    </lineage>
</organism>
<dbReference type="RefSeq" id="WP_275117122.1">
    <property type="nucleotide sequence ID" value="NZ_JAOTPO010000002.1"/>
</dbReference>
<name>A0ABT5VAL3_9BACI</name>
<dbReference type="Proteomes" id="UP001148125">
    <property type="component" value="Unassembled WGS sequence"/>
</dbReference>
<protein>
    <recommendedName>
        <fullName evidence="4">YncE family protein</fullName>
    </recommendedName>
</protein>
<dbReference type="PROSITE" id="PS51257">
    <property type="entry name" value="PROKAR_LIPOPROTEIN"/>
    <property type="match status" value="1"/>
</dbReference>